<dbReference type="Proteomes" id="UP000188145">
    <property type="component" value="Chromosome"/>
</dbReference>
<dbReference type="OrthoDB" id="3237344at2"/>
<sequence>MTVGEIAGLIAAVALCVFVALAAVPLLKLGRTLDEVRLAVRDVGSNSVPILQELKGTVVATNDELAKLKVVTEDASRVSGHATVVSENAAQLSTLFAATLGGPLVKTAAFTYGVRQAFQGRKRVKR</sequence>
<keyword evidence="1" id="KW-0472">Membrane</keyword>
<dbReference type="RefSeq" id="WP_077685478.1">
    <property type="nucleotide sequence ID" value="NZ_CP019606.1"/>
</dbReference>
<organism evidence="2 3">
    <name type="scientific">Tessaracoccus aquimaris</name>
    <dbReference type="NCBI Taxonomy" id="1332264"/>
    <lineage>
        <taxon>Bacteria</taxon>
        <taxon>Bacillati</taxon>
        <taxon>Actinomycetota</taxon>
        <taxon>Actinomycetes</taxon>
        <taxon>Propionibacteriales</taxon>
        <taxon>Propionibacteriaceae</taxon>
        <taxon>Tessaracoccus</taxon>
    </lineage>
</organism>
<dbReference type="STRING" id="1332264.BW730_06110"/>
<evidence type="ECO:0000313" key="3">
    <source>
        <dbReference type="Proteomes" id="UP000188145"/>
    </source>
</evidence>
<proteinExistence type="predicted"/>
<dbReference type="EMBL" id="CP019606">
    <property type="protein sequence ID" value="AQP47153.1"/>
    <property type="molecule type" value="Genomic_DNA"/>
</dbReference>
<evidence type="ECO:0000313" key="2">
    <source>
        <dbReference type="EMBL" id="AQP47153.1"/>
    </source>
</evidence>
<name>A0A1Q2CM14_9ACTN</name>
<feature type="transmembrane region" description="Helical" evidence="1">
    <location>
        <begin position="6"/>
        <end position="27"/>
    </location>
</feature>
<accession>A0A1Q2CM14</accession>
<reference evidence="3" key="1">
    <citation type="submission" date="2017-02" db="EMBL/GenBank/DDBJ databases">
        <title>Tessaracoccus aquaemaris sp. nov., isolated from the intestine of a Korean rockfish, Sebastes schlegelii, in a marine aquaculture pond.</title>
        <authorList>
            <person name="Tak E.J."/>
            <person name="Bae J.-W."/>
        </authorList>
    </citation>
    <scope>NUCLEOTIDE SEQUENCE [LARGE SCALE GENOMIC DNA]</scope>
    <source>
        <strain evidence="3">NSG39</strain>
    </source>
</reference>
<evidence type="ECO:0000256" key="1">
    <source>
        <dbReference type="SAM" id="Phobius"/>
    </source>
</evidence>
<protein>
    <submittedName>
        <fullName evidence="2">DUF948 domain-containing protein</fullName>
    </submittedName>
</protein>
<keyword evidence="1" id="KW-0812">Transmembrane</keyword>
<dbReference type="AlphaFoldDB" id="A0A1Q2CM14"/>
<dbReference type="InterPro" id="IPR009293">
    <property type="entry name" value="UPF0478"/>
</dbReference>
<dbReference type="KEGG" id="tes:BW730_06110"/>
<dbReference type="Pfam" id="PF06103">
    <property type="entry name" value="DUF948"/>
    <property type="match status" value="1"/>
</dbReference>
<keyword evidence="1" id="KW-1133">Transmembrane helix</keyword>
<keyword evidence="3" id="KW-1185">Reference proteome</keyword>
<gene>
    <name evidence="2" type="ORF">BW730_06110</name>
</gene>